<dbReference type="RefSeq" id="WP_243796911.1">
    <property type="nucleotide sequence ID" value="NZ_JALHAT010000003.1"/>
</dbReference>
<sequence length="119" mass="13065">MPIALAIACIASIHDGDTVRLCDGERVRLVDIDAPEVAGSPRCQSAQRKRLATSRNPSWCDYALGTQSRNALQTFLTTGTVKINRRAKDRYGRTLAKLSVNGHDAGKYLISLGLARPWR</sequence>
<dbReference type="Gene3D" id="2.40.50.90">
    <property type="match status" value="1"/>
</dbReference>
<accession>A0ABT0A8X5</accession>
<comment type="caution">
    <text evidence="2">The sequence shown here is derived from an EMBL/GenBank/DDBJ whole genome shotgun (WGS) entry which is preliminary data.</text>
</comment>
<evidence type="ECO:0000259" key="1">
    <source>
        <dbReference type="PROSITE" id="PS50830"/>
    </source>
</evidence>
<dbReference type="InterPro" id="IPR016071">
    <property type="entry name" value="Staphylococal_nuclease_OB-fold"/>
</dbReference>
<evidence type="ECO:0000313" key="3">
    <source>
        <dbReference type="Proteomes" id="UP001162802"/>
    </source>
</evidence>
<dbReference type="PROSITE" id="PS50830">
    <property type="entry name" value="TNASE_3"/>
    <property type="match status" value="1"/>
</dbReference>
<dbReference type="InterPro" id="IPR035437">
    <property type="entry name" value="SNase_OB-fold_sf"/>
</dbReference>
<keyword evidence="3" id="KW-1185">Reference proteome</keyword>
<dbReference type="EMBL" id="JALHAT010000003">
    <property type="protein sequence ID" value="MCJ1959656.1"/>
    <property type="molecule type" value="Genomic_DNA"/>
</dbReference>
<reference evidence="2" key="1">
    <citation type="submission" date="2022-03" db="EMBL/GenBank/DDBJ databases">
        <title>Identification of a novel bacterium isolated from mangrove sediments.</title>
        <authorList>
            <person name="Pan X."/>
        </authorList>
    </citation>
    <scope>NUCLEOTIDE SEQUENCE</scope>
    <source>
        <strain evidence="2">B2637</strain>
    </source>
</reference>
<dbReference type="SUPFAM" id="SSF50199">
    <property type="entry name" value="Staphylococcal nuclease"/>
    <property type="match status" value="1"/>
</dbReference>
<proteinExistence type="predicted"/>
<dbReference type="Pfam" id="PF00565">
    <property type="entry name" value="SNase"/>
    <property type="match status" value="1"/>
</dbReference>
<organism evidence="2 3">
    <name type="scientific">Novosphingobium mangrovi</name>
    <name type="common">ex Hu et al. 2023</name>
    <dbReference type="NCBI Taxonomy" id="2930094"/>
    <lineage>
        <taxon>Bacteria</taxon>
        <taxon>Pseudomonadati</taxon>
        <taxon>Pseudomonadota</taxon>
        <taxon>Alphaproteobacteria</taxon>
        <taxon>Sphingomonadales</taxon>
        <taxon>Sphingomonadaceae</taxon>
        <taxon>Novosphingobium</taxon>
    </lineage>
</organism>
<protein>
    <submittedName>
        <fullName evidence="2">Thermonuclease family protein</fullName>
    </submittedName>
</protein>
<gene>
    <name evidence="2" type="ORF">MTR65_03035</name>
</gene>
<name>A0ABT0A8X5_9SPHN</name>
<feature type="domain" description="TNase-like" evidence="1">
    <location>
        <begin position="4"/>
        <end position="119"/>
    </location>
</feature>
<evidence type="ECO:0000313" key="2">
    <source>
        <dbReference type="EMBL" id="MCJ1959656.1"/>
    </source>
</evidence>
<dbReference type="Proteomes" id="UP001162802">
    <property type="component" value="Unassembled WGS sequence"/>
</dbReference>